<sequence length="74" mass="7793">MVANAVEEYLGTHPNREQVRAAGLAAMYEYEAEYGPFTEEEPAAADARTDWPFGPGDGDQGGPPAGGPPDGRDV</sequence>
<dbReference type="Proteomes" id="UP000326979">
    <property type="component" value="Unassembled WGS sequence"/>
</dbReference>
<feature type="region of interest" description="Disordered" evidence="1">
    <location>
        <begin position="37"/>
        <end position="74"/>
    </location>
</feature>
<dbReference type="RefSeq" id="WP_152785212.1">
    <property type="nucleotide sequence ID" value="NZ_BAABEQ010000046.1"/>
</dbReference>
<proteinExistence type="predicted"/>
<keyword evidence="3" id="KW-1185">Reference proteome</keyword>
<protein>
    <submittedName>
        <fullName evidence="2">Uncharacterized protein</fullName>
    </submittedName>
</protein>
<evidence type="ECO:0000313" key="3">
    <source>
        <dbReference type="Proteomes" id="UP000326979"/>
    </source>
</evidence>
<gene>
    <name evidence="2" type="ORF">FNH04_17330</name>
</gene>
<comment type="caution">
    <text evidence="2">The sequence shown here is derived from an EMBL/GenBank/DDBJ whole genome shotgun (WGS) entry which is preliminary data.</text>
</comment>
<evidence type="ECO:0000313" key="2">
    <source>
        <dbReference type="EMBL" id="MPY41613.1"/>
    </source>
</evidence>
<reference evidence="2 3" key="1">
    <citation type="submission" date="2019-07" db="EMBL/GenBank/DDBJ databases">
        <title>New species of Amycolatopsis and Streptomyces.</title>
        <authorList>
            <person name="Duangmal K."/>
            <person name="Teo W.F.A."/>
            <person name="Lipun K."/>
        </authorList>
    </citation>
    <scope>NUCLEOTIDE SEQUENCE [LARGE SCALE GENOMIC DNA]</scope>
    <source>
        <strain evidence="2 3">TISTR 2346</strain>
    </source>
</reference>
<evidence type="ECO:0000256" key="1">
    <source>
        <dbReference type="SAM" id="MobiDB-lite"/>
    </source>
</evidence>
<name>A0A5N8W299_9ACTN</name>
<dbReference type="OrthoDB" id="4350815at2"/>
<accession>A0A5N8W299</accession>
<dbReference type="AlphaFoldDB" id="A0A5N8W299"/>
<organism evidence="2 3">
    <name type="scientific">Streptomyces phyllanthi</name>
    <dbReference type="NCBI Taxonomy" id="1803180"/>
    <lineage>
        <taxon>Bacteria</taxon>
        <taxon>Bacillati</taxon>
        <taxon>Actinomycetota</taxon>
        <taxon>Actinomycetes</taxon>
        <taxon>Kitasatosporales</taxon>
        <taxon>Streptomycetaceae</taxon>
        <taxon>Streptomyces</taxon>
    </lineage>
</organism>
<dbReference type="EMBL" id="VJZE01000105">
    <property type="protein sequence ID" value="MPY41613.1"/>
    <property type="molecule type" value="Genomic_DNA"/>
</dbReference>
<feature type="compositionally biased region" description="Gly residues" evidence="1">
    <location>
        <begin position="55"/>
        <end position="64"/>
    </location>
</feature>